<feature type="signal peptide" evidence="11">
    <location>
        <begin position="1"/>
        <end position="25"/>
    </location>
</feature>
<feature type="transmembrane region" description="Helical" evidence="10">
    <location>
        <begin position="74"/>
        <end position="92"/>
    </location>
</feature>
<evidence type="ECO:0000256" key="6">
    <source>
        <dbReference type="ARBA" id="ARBA00022692"/>
    </source>
</evidence>
<evidence type="ECO:0000256" key="9">
    <source>
        <dbReference type="ARBA" id="ARBA00023136"/>
    </source>
</evidence>
<keyword evidence="6 10" id="KW-0812">Transmembrane</keyword>
<dbReference type="PRINTS" id="PR01077">
    <property type="entry name" value="CLAUDIN"/>
</dbReference>
<evidence type="ECO:0000256" key="5">
    <source>
        <dbReference type="ARBA" id="ARBA00022475"/>
    </source>
</evidence>
<evidence type="ECO:0000256" key="3">
    <source>
        <dbReference type="ARBA" id="ARBA00008295"/>
    </source>
</evidence>
<keyword evidence="9 10" id="KW-0472">Membrane</keyword>
<organism evidence="12 13">
    <name type="scientific">Anabarilius grahami</name>
    <name type="common">Kanglang fish</name>
    <name type="synonym">Barilius grahami</name>
    <dbReference type="NCBI Taxonomy" id="495550"/>
    <lineage>
        <taxon>Eukaryota</taxon>
        <taxon>Metazoa</taxon>
        <taxon>Chordata</taxon>
        <taxon>Craniata</taxon>
        <taxon>Vertebrata</taxon>
        <taxon>Euteleostomi</taxon>
        <taxon>Actinopterygii</taxon>
        <taxon>Neopterygii</taxon>
        <taxon>Teleostei</taxon>
        <taxon>Ostariophysi</taxon>
        <taxon>Cypriniformes</taxon>
        <taxon>Xenocyprididae</taxon>
        <taxon>Xenocypridinae</taxon>
        <taxon>Xenocypridinae incertae sedis</taxon>
        <taxon>Anabarilius</taxon>
    </lineage>
</organism>
<keyword evidence="5" id="KW-1003">Cell membrane</keyword>
<evidence type="ECO:0000256" key="11">
    <source>
        <dbReference type="SAM" id="SignalP"/>
    </source>
</evidence>
<protein>
    <submittedName>
        <fullName evidence="12">Claudin-11</fullName>
    </submittedName>
</protein>
<evidence type="ECO:0000256" key="4">
    <source>
        <dbReference type="ARBA" id="ARBA00022427"/>
    </source>
</evidence>
<feature type="transmembrane region" description="Helical" evidence="10">
    <location>
        <begin position="41"/>
        <end position="62"/>
    </location>
</feature>
<dbReference type="GO" id="GO:0005886">
    <property type="term" value="C:plasma membrane"/>
    <property type="evidence" value="ECO:0007669"/>
    <property type="project" value="UniProtKB-SubCell"/>
</dbReference>
<sequence length="132" mass="14136">MVSASLLGLPALALVLLAMPCVKLSQETEDTKHRRAVLGGLLILFISLCGIVSTVWFPIGVLHEDGLMSFGFSLYAGWVGSALCFFGSSMMICCSRGDSPTQNPENRYYYSKHSGVTNSGPPINSHAKSAHV</sequence>
<keyword evidence="11" id="KW-0732">Signal</keyword>
<dbReference type="OrthoDB" id="9411914at2759"/>
<keyword evidence="4" id="KW-0796">Tight junction</keyword>
<dbReference type="GO" id="GO:0005923">
    <property type="term" value="C:bicellular tight junction"/>
    <property type="evidence" value="ECO:0007669"/>
    <property type="project" value="UniProtKB-SubCell"/>
</dbReference>
<evidence type="ECO:0000256" key="8">
    <source>
        <dbReference type="ARBA" id="ARBA00022989"/>
    </source>
</evidence>
<evidence type="ECO:0000313" key="12">
    <source>
        <dbReference type="EMBL" id="ROL41523.1"/>
    </source>
</evidence>
<feature type="chain" id="PRO_5017960104" evidence="11">
    <location>
        <begin position="26"/>
        <end position="132"/>
    </location>
</feature>
<dbReference type="InterPro" id="IPR006187">
    <property type="entry name" value="Claudin"/>
</dbReference>
<dbReference type="Gene3D" id="1.20.140.150">
    <property type="match status" value="1"/>
</dbReference>
<dbReference type="Proteomes" id="UP000281406">
    <property type="component" value="Unassembled WGS sequence"/>
</dbReference>
<reference evidence="12 13" key="1">
    <citation type="submission" date="2018-10" db="EMBL/GenBank/DDBJ databases">
        <title>Genome assembly for a Yunnan-Guizhou Plateau 3E fish, Anabarilius grahami (Regan), and its evolutionary and genetic applications.</title>
        <authorList>
            <person name="Jiang W."/>
        </authorList>
    </citation>
    <scope>NUCLEOTIDE SEQUENCE [LARGE SCALE GENOMIC DNA]</scope>
    <source>
        <strain evidence="12">AG-KIZ</strain>
        <tissue evidence="12">Muscle</tissue>
    </source>
</reference>
<comment type="subcellular location">
    <subcellularLocation>
        <location evidence="1">Cell junction</location>
        <location evidence="1">Tight junction</location>
    </subcellularLocation>
    <subcellularLocation>
        <location evidence="2">Cell membrane</location>
        <topology evidence="2">Multi-pass membrane protein</topology>
    </subcellularLocation>
</comment>
<keyword evidence="8 10" id="KW-1133">Transmembrane helix</keyword>
<keyword evidence="7" id="KW-0965">Cell junction</keyword>
<comment type="caution">
    <text evidence="12">The sequence shown here is derived from an EMBL/GenBank/DDBJ whole genome shotgun (WGS) entry which is preliminary data.</text>
</comment>
<gene>
    <name evidence="12" type="ORF">DPX16_6921</name>
</gene>
<keyword evidence="13" id="KW-1185">Reference proteome</keyword>
<evidence type="ECO:0000256" key="10">
    <source>
        <dbReference type="SAM" id="Phobius"/>
    </source>
</evidence>
<dbReference type="GO" id="GO:0005198">
    <property type="term" value="F:structural molecule activity"/>
    <property type="evidence" value="ECO:0007669"/>
    <property type="project" value="InterPro"/>
</dbReference>
<proteinExistence type="inferred from homology"/>
<evidence type="ECO:0000313" key="13">
    <source>
        <dbReference type="Proteomes" id="UP000281406"/>
    </source>
</evidence>
<dbReference type="PANTHER" id="PTHR12002">
    <property type="entry name" value="CLAUDIN"/>
    <property type="match status" value="1"/>
</dbReference>
<dbReference type="AlphaFoldDB" id="A0A3N0Y5N3"/>
<comment type="similarity">
    <text evidence="3">Belongs to the claudin family.</text>
</comment>
<evidence type="ECO:0000256" key="1">
    <source>
        <dbReference type="ARBA" id="ARBA00004435"/>
    </source>
</evidence>
<dbReference type="EMBL" id="RJVU01051648">
    <property type="protein sequence ID" value="ROL41523.1"/>
    <property type="molecule type" value="Genomic_DNA"/>
</dbReference>
<accession>A0A3N0Y5N3</accession>
<evidence type="ECO:0000256" key="2">
    <source>
        <dbReference type="ARBA" id="ARBA00004651"/>
    </source>
</evidence>
<evidence type="ECO:0000256" key="7">
    <source>
        <dbReference type="ARBA" id="ARBA00022949"/>
    </source>
</evidence>
<name>A0A3N0Y5N3_ANAGA</name>